<keyword evidence="3" id="KW-0479">Metal-binding</keyword>
<organism evidence="5 6">
    <name type="scientific">Dickeya zeae</name>
    <dbReference type="NCBI Taxonomy" id="204042"/>
    <lineage>
        <taxon>Bacteria</taxon>
        <taxon>Pseudomonadati</taxon>
        <taxon>Pseudomonadota</taxon>
        <taxon>Gammaproteobacteria</taxon>
        <taxon>Enterobacterales</taxon>
        <taxon>Pectobacteriaceae</taxon>
        <taxon>Dickeya</taxon>
    </lineage>
</organism>
<dbReference type="SUPFAM" id="SSF52467">
    <property type="entry name" value="DHS-like NAD/FAD-binding domain"/>
    <property type="match status" value="1"/>
</dbReference>
<evidence type="ECO:0000313" key="5">
    <source>
        <dbReference type="EMBL" id="QIZ50511.1"/>
    </source>
</evidence>
<evidence type="ECO:0000256" key="1">
    <source>
        <dbReference type="ARBA" id="ARBA00022679"/>
    </source>
</evidence>
<keyword evidence="3" id="KW-0862">Zinc</keyword>
<keyword evidence="2" id="KW-0520">NAD</keyword>
<reference evidence="5 6" key="1">
    <citation type="submission" date="2018-11" db="EMBL/GenBank/DDBJ databases">
        <title>Complete genome sequence of Dickeya zeae strain CE1 infecting Canna edulis Ker-Gawl. in China.</title>
        <authorList>
            <person name="Zhang J."/>
            <person name="Lin B."/>
            <person name="Shen H."/>
            <person name="Jiang S."/>
            <person name="Pu X."/>
            <person name="Sun D."/>
        </authorList>
    </citation>
    <scope>NUCLEOTIDE SEQUENCE [LARGE SCALE GENOMIC DNA]</scope>
    <source>
        <strain evidence="5 6">CE1</strain>
    </source>
</reference>
<dbReference type="InterPro" id="IPR026590">
    <property type="entry name" value="Ssirtuin_cat_dom"/>
</dbReference>
<dbReference type="EMBL" id="CP033622">
    <property type="protein sequence ID" value="QIZ50511.1"/>
    <property type="molecule type" value="Genomic_DNA"/>
</dbReference>
<dbReference type="Gene3D" id="3.40.50.1220">
    <property type="entry name" value="TPP-binding domain"/>
    <property type="match status" value="1"/>
</dbReference>
<name>A0AAE7CY45_9GAMM</name>
<dbReference type="Proteomes" id="UP000500801">
    <property type="component" value="Chromosome"/>
</dbReference>
<accession>A0AAE7CY45</accession>
<evidence type="ECO:0000256" key="3">
    <source>
        <dbReference type="PROSITE-ProRule" id="PRU00236"/>
    </source>
</evidence>
<feature type="binding site" evidence="3">
    <location>
        <position position="180"/>
    </location>
    <ligand>
        <name>Zn(2+)</name>
        <dbReference type="ChEBI" id="CHEBI:29105"/>
    </ligand>
</feature>
<evidence type="ECO:0000256" key="2">
    <source>
        <dbReference type="ARBA" id="ARBA00023027"/>
    </source>
</evidence>
<feature type="binding site" evidence="3">
    <location>
        <position position="139"/>
    </location>
    <ligand>
        <name>Zn(2+)</name>
        <dbReference type="ChEBI" id="CHEBI:29105"/>
    </ligand>
</feature>
<evidence type="ECO:0000259" key="4">
    <source>
        <dbReference type="PROSITE" id="PS50305"/>
    </source>
</evidence>
<dbReference type="RefSeq" id="WP_168361964.1">
    <property type="nucleotide sequence ID" value="NZ_CP033622.1"/>
</dbReference>
<comment type="caution">
    <text evidence="3">Lacks conserved residue(s) required for the propagation of feature annotation.</text>
</comment>
<dbReference type="PROSITE" id="PS50305">
    <property type="entry name" value="SIRTUIN"/>
    <property type="match status" value="1"/>
</dbReference>
<keyword evidence="1" id="KW-0808">Transferase</keyword>
<gene>
    <name evidence="5" type="ORF">DWG24_06795</name>
</gene>
<proteinExistence type="predicted"/>
<dbReference type="Gene3D" id="3.30.1600.10">
    <property type="entry name" value="SIR2/SIRT2 'Small Domain"/>
    <property type="match status" value="1"/>
</dbReference>
<evidence type="ECO:0000313" key="6">
    <source>
        <dbReference type="Proteomes" id="UP000500801"/>
    </source>
</evidence>
<dbReference type="GO" id="GO:0046872">
    <property type="term" value="F:metal ion binding"/>
    <property type="evidence" value="ECO:0007669"/>
    <property type="project" value="UniProtKB-KW"/>
</dbReference>
<protein>
    <submittedName>
        <fullName evidence="5">NAD-dependent protein deacetylase of SIR2 family</fullName>
    </submittedName>
</protein>
<feature type="binding site" evidence="3">
    <location>
        <position position="143"/>
    </location>
    <ligand>
        <name>Zn(2+)</name>
        <dbReference type="ChEBI" id="CHEBI:29105"/>
    </ligand>
</feature>
<feature type="binding site" evidence="3">
    <location>
        <position position="177"/>
    </location>
    <ligand>
        <name>Zn(2+)</name>
        <dbReference type="ChEBI" id="CHEBI:29105"/>
    </ligand>
</feature>
<dbReference type="InterPro" id="IPR026591">
    <property type="entry name" value="Sirtuin_cat_small_dom_sf"/>
</dbReference>
<dbReference type="GO" id="GO:0016740">
    <property type="term" value="F:transferase activity"/>
    <property type="evidence" value="ECO:0007669"/>
    <property type="project" value="UniProtKB-KW"/>
</dbReference>
<dbReference type="AlphaFoldDB" id="A0AAE7CY45"/>
<sequence length="283" mass="32734">MPSLNSDILQRIRNLLASCDAILIGAGAGLTASAGIDYLDEKAFSRYFQGWVNKGFTAQYELMGYRNWTQLEKWGYYKTHLSYVYYSQPFNQLYRALYQLVKNKDYFVMTSNVDGHFYKNGFDRSKLYAPQGDYGLIQCTKPCSQDVWDIKPFLDRMEPYFDKKQQILTSTKGVPKCPHCGSDMFVHVRVDNSFIDEIHVSERQKLLDWLEGANKKNLLIFDLGSGFNTPMVIRIPMERITQALPNSTLVRINSHHVETSLELGERYIPIKSDIGNFIHLMNY</sequence>
<feature type="domain" description="Deacetylase sirtuin-type" evidence="4">
    <location>
        <begin position="1"/>
        <end position="283"/>
    </location>
</feature>
<dbReference type="InterPro" id="IPR029035">
    <property type="entry name" value="DHS-like_NAD/FAD-binding_dom"/>
</dbReference>